<organism evidence="5 6">
    <name type="scientific">Thermoclostridium caenicola</name>
    <dbReference type="NCBI Taxonomy" id="659425"/>
    <lineage>
        <taxon>Bacteria</taxon>
        <taxon>Bacillati</taxon>
        <taxon>Bacillota</taxon>
        <taxon>Clostridia</taxon>
        <taxon>Eubacteriales</taxon>
        <taxon>Oscillospiraceae</taxon>
        <taxon>Thermoclostridium</taxon>
    </lineage>
</organism>
<keyword evidence="6" id="KW-1185">Reference proteome</keyword>
<dbReference type="EMBL" id="FQZP01000049">
    <property type="protein sequence ID" value="SHJ39414.1"/>
    <property type="molecule type" value="Genomic_DNA"/>
</dbReference>
<protein>
    <submittedName>
        <fullName evidence="5">Coenzyme F420-reducing hydrogenase, beta subunit</fullName>
    </submittedName>
</protein>
<keyword evidence="2" id="KW-0408">Iron</keyword>
<dbReference type="InterPro" id="IPR052977">
    <property type="entry name" value="Polyferredoxin-like_ET"/>
</dbReference>
<dbReference type="Proteomes" id="UP000324781">
    <property type="component" value="Unassembled WGS sequence"/>
</dbReference>
<dbReference type="Gene3D" id="3.30.70.20">
    <property type="match status" value="1"/>
</dbReference>
<sequence>MICIQNKSDCYGCSACYSICPSRCIIMAKDDEGFLYPIVDQNTCINCKRCEMVCPSLNQFSPTTPLKVYAAKNKDIQIRRESSSGGIFTLLADHIIEKHNGVVFGAGIDSNNMIRHLSVEDKDKIHLLRGSKYAQSDMGDSYQEVKAYLNQGRYVLFTGTPCQVAGLKAFLQRSYKTLLCVDVVCHGSPSCDVLKYYLAGLEKEFGSRATGINFRDKKTGWKDYYFSISFENKKKYLCQKDKSAYMRGFIGNLYLRPSCYNCKVKNLKSGSDITLGDYWGVSSRFPEFDDDTGVSLVIVNTAKGYEYFNKLKDSMDIRESEITHAIKTNPYIARSAGLHRNRDLFFKRYRDESFDTLVDELLKKGNLEKLYLYIREAFLKILVFGWSIVKKLRNQMAK</sequence>
<reference evidence="5 6" key="1">
    <citation type="submission" date="2016-11" db="EMBL/GenBank/DDBJ databases">
        <authorList>
            <person name="Varghese N."/>
            <person name="Submissions S."/>
        </authorList>
    </citation>
    <scope>NUCLEOTIDE SEQUENCE [LARGE SCALE GENOMIC DNA]</scope>
    <source>
        <strain evidence="5 6">DSM 19027</strain>
    </source>
</reference>
<dbReference type="SUPFAM" id="SSF54862">
    <property type="entry name" value="4Fe-4S ferredoxins"/>
    <property type="match status" value="1"/>
</dbReference>
<dbReference type="Pfam" id="PF04432">
    <property type="entry name" value="FrhB_FdhB_C"/>
    <property type="match status" value="1"/>
</dbReference>
<dbReference type="GO" id="GO:0046872">
    <property type="term" value="F:metal ion binding"/>
    <property type="evidence" value="ECO:0007669"/>
    <property type="project" value="UniProtKB-KW"/>
</dbReference>
<dbReference type="OrthoDB" id="430408at2"/>
<accession>A0A1M6IY95</accession>
<evidence type="ECO:0000259" key="4">
    <source>
        <dbReference type="PROSITE" id="PS51379"/>
    </source>
</evidence>
<keyword evidence="1" id="KW-0479">Metal-binding</keyword>
<evidence type="ECO:0000313" key="6">
    <source>
        <dbReference type="Proteomes" id="UP000324781"/>
    </source>
</evidence>
<evidence type="ECO:0000256" key="2">
    <source>
        <dbReference type="ARBA" id="ARBA00023004"/>
    </source>
</evidence>
<name>A0A1M6IY95_9FIRM</name>
<evidence type="ECO:0000313" key="5">
    <source>
        <dbReference type="EMBL" id="SHJ39414.1"/>
    </source>
</evidence>
<keyword evidence="3" id="KW-0411">Iron-sulfur</keyword>
<dbReference type="AlphaFoldDB" id="A0A1M6IY95"/>
<dbReference type="Pfam" id="PF12838">
    <property type="entry name" value="Fer4_7"/>
    <property type="match status" value="1"/>
</dbReference>
<evidence type="ECO:0000256" key="3">
    <source>
        <dbReference type="ARBA" id="ARBA00023014"/>
    </source>
</evidence>
<dbReference type="InterPro" id="IPR017896">
    <property type="entry name" value="4Fe4S_Fe-S-bd"/>
</dbReference>
<dbReference type="PROSITE" id="PS00198">
    <property type="entry name" value="4FE4S_FER_1"/>
    <property type="match status" value="1"/>
</dbReference>
<dbReference type="RefSeq" id="WP_149679357.1">
    <property type="nucleotide sequence ID" value="NZ_FQZP01000049.1"/>
</dbReference>
<dbReference type="InterPro" id="IPR017900">
    <property type="entry name" value="4Fe4S_Fe_S_CS"/>
</dbReference>
<gene>
    <name evidence="5" type="ORF">SAMN05444373_10496</name>
</gene>
<proteinExistence type="predicted"/>
<feature type="domain" description="4Fe-4S ferredoxin-type" evidence="4">
    <location>
        <begin position="1"/>
        <end position="30"/>
    </location>
</feature>
<evidence type="ECO:0000256" key="1">
    <source>
        <dbReference type="ARBA" id="ARBA00022723"/>
    </source>
</evidence>
<dbReference type="InterPro" id="IPR007525">
    <property type="entry name" value="FrhB_FdhB_C"/>
</dbReference>
<dbReference type="GO" id="GO:0051536">
    <property type="term" value="F:iron-sulfur cluster binding"/>
    <property type="evidence" value="ECO:0007669"/>
    <property type="project" value="UniProtKB-KW"/>
</dbReference>
<dbReference type="PROSITE" id="PS51379">
    <property type="entry name" value="4FE4S_FER_2"/>
    <property type="match status" value="2"/>
</dbReference>
<feature type="domain" description="4Fe-4S ferredoxin-type" evidence="4">
    <location>
        <begin position="35"/>
        <end position="65"/>
    </location>
</feature>
<dbReference type="PANTHER" id="PTHR43193">
    <property type="match status" value="1"/>
</dbReference>
<dbReference type="PANTHER" id="PTHR43193:SF2">
    <property type="entry name" value="POLYFERREDOXIN PROTEIN FWDF"/>
    <property type="match status" value="1"/>
</dbReference>